<comment type="similarity">
    <text evidence="2">Belongs to the ABC-4 integral membrane protein family. FtsX subfamily.</text>
</comment>
<evidence type="ECO:0000313" key="13">
    <source>
        <dbReference type="EMBL" id="AGH94409.1"/>
    </source>
</evidence>
<dbReference type="PATRIC" id="fig|1184267.3.peg.192"/>
<keyword evidence="8 10" id="KW-0472">Membrane</keyword>
<sequence>MTATTMKTTTMKATLFFVISLSLLLLISGLLFYKNLTGVLTAWQQANKMVMYLQTHVSAEQKSQLSDFLKSQPHVKSVEVIDRVAAAKTFQSSLKDFSAGLLADDELLDLVPESIEVDIDADLSLNDREAAFEAIRKAVMQEPRFSIQKNHLVEEVHFGAANMKKFARLDQILRMSGLFSFVVILLSISYLISLMLKIYIEDSKSEIEIYSLLGATRWTIYRQFLQDIFVFISISLFTAFILSLGLFIFCKDQLAKSDLSPLLVDSLRFLSFAESASLTAILFLFIFAHIYFTVQKSVDRHNQLTNE</sequence>
<evidence type="ECO:0000256" key="9">
    <source>
        <dbReference type="ARBA" id="ARBA00023306"/>
    </source>
</evidence>
<feature type="transmembrane region" description="Helical" evidence="10">
    <location>
        <begin position="228"/>
        <end position="249"/>
    </location>
</feature>
<dbReference type="InterPro" id="IPR004513">
    <property type="entry name" value="FtsX"/>
</dbReference>
<keyword evidence="6 10" id="KW-0812">Transmembrane</keyword>
<evidence type="ECO:0000256" key="4">
    <source>
        <dbReference type="ARBA" id="ARBA00022475"/>
    </source>
</evidence>
<dbReference type="GO" id="GO:0005886">
    <property type="term" value="C:plasma membrane"/>
    <property type="evidence" value="ECO:0007669"/>
    <property type="project" value="UniProtKB-SubCell"/>
</dbReference>
<dbReference type="PANTHER" id="PTHR47755">
    <property type="entry name" value="CELL DIVISION PROTEIN FTSX"/>
    <property type="match status" value="1"/>
</dbReference>
<dbReference type="InterPro" id="IPR003838">
    <property type="entry name" value="ABC3_permease_C"/>
</dbReference>
<feature type="transmembrane region" description="Helical" evidence="10">
    <location>
        <begin position="269"/>
        <end position="292"/>
    </location>
</feature>
<evidence type="ECO:0000313" key="14">
    <source>
        <dbReference type="Proteomes" id="UP000012040"/>
    </source>
</evidence>
<dbReference type="PANTHER" id="PTHR47755:SF1">
    <property type="entry name" value="CELL DIVISION PROTEIN FTSX"/>
    <property type="match status" value="1"/>
</dbReference>
<dbReference type="Gene3D" id="3.30.70.3040">
    <property type="match status" value="1"/>
</dbReference>
<dbReference type="Proteomes" id="UP000012040">
    <property type="component" value="Chromosome"/>
</dbReference>
<dbReference type="Pfam" id="PF02687">
    <property type="entry name" value="FtsX"/>
    <property type="match status" value="1"/>
</dbReference>
<keyword evidence="5" id="KW-0132">Cell division</keyword>
<dbReference type="RefSeq" id="WP_015468899.1">
    <property type="nucleotide sequence ID" value="NC_020813.1"/>
</dbReference>
<accession>M4VMU4</accession>
<protein>
    <recommendedName>
        <fullName evidence="3">Cell division protein FtsX</fullName>
    </recommendedName>
</protein>
<dbReference type="GO" id="GO:0051301">
    <property type="term" value="P:cell division"/>
    <property type="evidence" value="ECO:0007669"/>
    <property type="project" value="UniProtKB-KW"/>
</dbReference>
<dbReference type="HOGENOM" id="CLU_905068_0_0_7"/>
<dbReference type="Pfam" id="PF18075">
    <property type="entry name" value="FtsX_ECD"/>
    <property type="match status" value="1"/>
</dbReference>
<feature type="transmembrane region" description="Helical" evidence="10">
    <location>
        <begin position="13"/>
        <end position="33"/>
    </location>
</feature>
<name>M4VMU4_9BACT</name>
<evidence type="ECO:0000256" key="8">
    <source>
        <dbReference type="ARBA" id="ARBA00023136"/>
    </source>
</evidence>
<dbReference type="eggNOG" id="COG2177">
    <property type="taxonomic scope" value="Bacteria"/>
</dbReference>
<dbReference type="EMBL" id="CP003537">
    <property type="protein sequence ID" value="AGH94409.1"/>
    <property type="molecule type" value="Genomic_DNA"/>
</dbReference>
<feature type="transmembrane region" description="Helical" evidence="10">
    <location>
        <begin position="172"/>
        <end position="196"/>
    </location>
</feature>
<gene>
    <name evidence="13" type="ORF">A11Q_189</name>
</gene>
<evidence type="ECO:0000256" key="2">
    <source>
        <dbReference type="ARBA" id="ARBA00007379"/>
    </source>
</evidence>
<feature type="domain" description="FtsX extracellular" evidence="12">
    <location>
        <begin position="49"/>
        <end position="134"/>
    </location>
</feature>
<evidence type="ECO:0000259" key="11">
    <source>
        <dbReference type="Pfam" id="PF02687"/>
    </source>
</evidence>
<feature type="domain" description="ABC3 transporter permease C-terminal" evidence="11">
    <location>
        <begin position="179"/>
        <end position="286"/>
    </location>
</feature>
<proteinExistence type="inferred from homology"/>
<keyword evidence="4" id="KW-1003">Cell membrane</keyword>
<dbReference type="InterPro" id="IPR040690">
    <property type="entry name" value="FtsX_ECD"/>
</dbReference>
<evidence type="ECO:0000256" key="1">
    <source>
        <dbReference type="ARBA" id="ARBA00004651"/>
    </source>
</evidence>
<organism evidence="13 14">
    <name type="scientific">Pseudobdellovibrio exovorus JSS</name>
    <dbReference type="NCBI Taxonomy" id="1184267"/>
    <lineage>
        <taxon>Bacteria</taxon>
        <taxon>Pseudomonadati</taxon>
        <taxon>Bdellovibrionota</taxon>
        <taxon>Bdellovibrionia</taxon>
        <taxon>Bdellovibrionales</taxon>
        <taxon>Pseudobdellovibrionaceae</taxon>
        <taxon>Pseudobdellovibrio</taxon>
    </lineage>
</organism>
<keyword evidence="14" id="KW-1185">Reference proteome</keyword>
<keyword evidence="7 10" id="KW-1133">Transmembrane helix</keyword>
<evidence type="ECO:0000256" key="3">
    <source>
        <dbReference type="ARBA" id="ARBA00021907"/>
    </source>
</evidence>
<dbReference type="AlphaFoldDB" id="M4VMU4"/>
<comment type="subcellular location">
    <subcellularLocation>
        <location evidence="1">Cell membrane</location>
        <topology evidence="1">Multi-pass membrane protein</topology>
    </subcellularLocation>
</comment>
<dbReference type="KEGG" id="bex:A11Q_189"/>
<evidence type="ECO:0000256" key="7">
    <source>
        <dbReference type="ARBA" id="ARBA00022989"/>
    </source>
</evidence>
<keyword evidence="9" id="KW-0131">Cell cycle</keyword>
<evidence type="ECO:0000256" key="5">
    <source>
        <dbReference type="ARBA" id="ARBA00022618"/>
    </source>
</evidence>
<reference evidence="13 14" key="1">
    <citation type="journal article" date="2013" name="ISME J.">
        <title>By their genes ye shall know them: genomic signatures of predatory bacteria.</title>
        <authorList>
            <person name="Pasternak Z."/>
            <person name="Pietrokovski S."/>
            <person name="Rotem O."/>
            <person name="Gophna U."/>
            <person name="Lurie-Weinberger M.N."/>
            <person name="Jurkevitch E."/>
        </authorList>
    </citation>
    <scope>NUCLEOTIDE SEQUENCE [LARGE SCALE GENOMIC DNA]</scope>
    <source>
        <strain evidence="13 14">JSS</strain>
    </source>
</reference>
<evidence type="ECO:0000259" key="12">
    <source>
        <dbReference type="Pfam" id="PF18075"/>
    </source>
</evidence>
<evidence type="ECO:0000256" key="10">
    <source>
        <dbReference type="SAM" id="Phobius"/>
    </source>
</evidence>
<dbReference type="GO" id="GO:0032153">
    <property type="term" value="C:cell division site"/>
    <property type="evidence" value="ECO:0007669"/>
    <property type="project" value="TreeGrafter"/>
</dbReference>
<dbReference type="STRING" id="1184267.A11Q_189"/>
<evidence type="ECO:0000256" key="6">
    <source>
        <dbReference type="ARBA" id="ARBA00022692"/>
    </source>
</evidence>